<feature type="compositionally biased region" description="Basic and acidic residues" evidence="1">
    <location>
        <begin position="235"/>
        <end position="245"/>
    </location>
</feature>
<proteinExistence type="predicted"/>
<reference evidence="2" key="1">
    <citation type="submission" date="2020-07" db="EMBL/GenBank/DDBJ databases">
        <authorList>
            <person name="Tarantini F.S."/>
            <person name="Hong K.W."/>
            <person name="Chan K.G."/>
        </authorList>
    </citation>
    <scope>NUCLEOTIDE SEQUENCE</scope>
    <source>
        <strain evidence="2">32-07</strain>
    </source>
</reference>
<accession>A0ABX8QSU0</accession>
<feature type="region of interest" description="Disordered" evidence="1">
    <location>
        <begin position="228"/>
        <end position="251"/>
    </location>
</feature>
<evidence type="ECO:0000256" key="1">
    <source>
        <dbReference type="SAM" id="MobiDB-lite"/>
    </source>
</evidence>
<name>A0ABX8QSU0_9ACTN</name>
<evidence type="ECO:0000313" key="3">
    <source>
        <dbReference type="Proteomes" id="UP001049518"/>
    </source>
</evidence>
<dbReference type="RefSeq" id="WP_231332901.1">
    <property type="nucleotide sequence ID" value="NZ_CP059572.1"/>
</dbReference>
<gene>
    <name evidence="2" type="ORF">AGRA3207_000472</name>
</gene>
<organism evidence="2 3">
    <name type="scientific">Actinomadura graeca</name>
    <dbReference type="NCBI Taxonomy" id="2750812"/>
    <lineage>
        <taxon>Bacteria</taxon>
        <taxon>Bacillati</taxon>
        <taxon>Actinomycetota</taxon>
        <taxon>Actinomycetes</taxon>
        <taxon>Streptosporangiales</taxon>
        <taxon>Thermomonosporaceae</taxon>
        <taxon>Actinomadura</taxon>
    </lineage>
</organism>
<dbReference type="Proteomes" id="UP001049518">
    <property type="component" value="Chromosome"/>
</dbReference>
<dbReference type="EMBL" id="CP059572">
    <property type="protein sequence ID" value="QXJ19868.1"/>
    <property type="molecule type" value="Genomic_DNA"/>
</dbReference>
<sequence length="251" mass="26156">MGIGMEIGAQEVADHVARMLGEGHGLPVTRDGAVVDVTGTGVRVAVAEPETYMDGRSVRVPIGVGHPSWDGMFAWDQAVGIGAGGRHPVAEALEGWAHNVFPVFAAPLLPGSDLGRYAAAVPITSGDRAADVYYGPLAFRDFGGLAPGLRAAAAERPPTMVLVEELFGGYALPGRPLWMYTFCARMPDGPVTEVTLHNGDSSGSFAHIGDHLPWEGHGSVKSWALVMPRPAGHGGPHEDGGHMDGGHGQGF</sequence>
<evidence type="ECO:0000313" key="2">
    <source>
        <dbReference type="EMBL" id="QXJ19868.1"/>
    </source>
</evidence>
<protein>
    <submittedName>
        <fullName evidence="2">Uncharacterized protein</fullName>
    </submittedName>
</protein>
<keyword evidence="3" id="KW-1185">Reference proteome</keyword>